<comment type="caution">
    <text evidence="1">The sequence shown here is derived from an EMBL/GenBank/DDBJ whole genome shotgun (WGS) entry which is preliminary data.</text>
</comment>
<dbReference type="AlphaFoldDB" id="A0AAV4PRU4"/>
<organism evidence="1 2">
    <name type="scientific">Caerostris extrusa</name>
    <name type="common">Bark spider</name>
    <name type="synonym">Caerostris bankana</name>
    <dbReference type="NCBI Taxonomy" id="172846"/>
    <lineage>
        <taxon>Eukaryota</taxon>
        <taxon>Metazoa</taxon>
        <taxon>Ecdysozoa</taxon>
        <taxon>Arthropoda</taxon>
        <taxon>Chelicerata</taxon>
        <taxon>Arachnida</taxon>
        <taxon>Araneae</taxon>
        <taxon>Araneomorphae</taxon>
        <taxon>Entelegynae</taxon>
        <taxon>Araneoidea</taxon>
        <taxon>Araneidae</taxon>
        <taxon>Caerostris</taxon>
    </lineage>
</organism>
<keyword evidence="2" id="KW-1185">Reference proteome</keyword>
<sequence>MSYSLPNAASELRVPSGCECEIARFGGQHSFLLLSNSSFIFGKSDIFSRFISLHFLKNWPKKRAQVDSLHLVDSRRDGRVSSSLPNPLRAASPRDYTFRRAAFASPTKKEYHPLLLNISSELESPWLVRDYTCQWAAFVSPANSSFVFGKPELFSRFISLLYLPFSYDFLGSWQESRNNDEKIRPNIE</sequence>
<accession>A0AAV4PRU4</accession>
<evidence type="ECO:0000313" key="1">
    <source>
        <dbReference type="EMBL" id="GIX98546.1"/>
    </source>
</evidence>
<dbReference type="EMBL" id="BPLR01004926">
    <property type="protein sequence ID" value="GIX98546.1"/>
    <property type="molecule type" value="Genomic_DNA"/>
</dbReference>
<evidence type="ECO:0000313" key="2">
    <source>
        <dbReference type="Proteomes" id="UP001054945"/>
    </source>
</evidence>
<protein>
    <submittedName>
        <fullName evidence="1">Uncharacterized protein</fullName>
    </submittedName>
</protein>
<reference evidence="1 2" key="1">
    <citation type="submission" date="2021-06" db="EMBL/GenBank/DDBJ databases">
        <title>Caerostris extrusa draft genome.</title>
        <authorList>
            <person name="Kono N."/>
            <person name="Arakawa K."/>
        </authorList>
    </citation>
    <scope>NUCLEOTIDE SEQUENCE [LARGE SCALE GENOMIC DNA]</scope>
</reference>
<proteinExistence type="predicted"/>
<name>A0AAV4PRU4_CAEEX</name>
<gene>
    <name evidence="1" type="ORF">CEXT_615151</name>
</gene>
<dbReference type="Proteomes" id="UP001054945">
    <property type="component" value="Unassembled WGS sequence"/>
</dbReference>